<dbReference type="PATRIC" id="fig|573060.9.peg.66"/>
<gene>
    <name evidence="1" type="ORF">AcdelDRAFT_4833</name>
</gene>
<evidence type="ECO:0000313" key="1">
    <source>
        <dbReference type="EMBL" id="EER57597.1"/>
    </source>
</evidence>
<keyword evidence="1" id="KW-0645">Protease</keyword>
<name>C5TD52_ACIDE</name>
<evidence type="ECO:0000313" key="2">
    <source>
        <dbReference type="Proteomes" id="UP000003856"/>
    </source>
</evidence>
<keyword evidence="2" id="KW-1185">Reference proteome</keyword>
<dbReference type="Proteomes" id="UP000003856">
    <property type="component" value="Unassembled WGS sequence"/>
</dbReference>
<proteinExistence type="predicted"/>
<organism evidence="1 2">
    <name type="scientific">Acidovorax delafieldii 2AN</name>
    <dbReference type="NCBI Taxonomy" id="573060"/>
    <lineage>
        <taxon>Bacteria</taxon>
        <taxon>Pseudomonadati</taxon>
        <taxon>Pseudomonadota</taxon>
        <taxon>Betaproteobacteria</taxon>
        <taxon>Burkholderiales</taxon>
        <taxon>Comamonadaceae</taxon>
        <taxon>Acidovorax</taxon>
    </lineage>
</organism>
<dbReference type="EMBL" id="ACQT01000589">
    <property type="protein sequence ID" value="EER57597.1"/>
    <property type="molecule type" value="Genomic_DNA"/>
</dbReference>
<dbReference type="GO" id="GO:0008233">
    <property type="term" value="F:peptidase activity"/>
    <property type="evidence" value="ECO:0007669"/>
    <property type="project" value="UniProtKB-KW"/>
</dbReference>
<keyword evidence="1" id="KW-0378">Hydrolase</keyword>
<dbReference type="AlphaFoldDB" id="C5TD52"/>
<feature type="non-terminal residue" evidence="1">
    <location>
        <position position="1"/>
    </location>
</feature>
<accession>C5TD52</accession>
<sequence length="49" mass="4939">RLAPALLAAGAAVPAAEALPRYIRDKVAQTTAERAALRAAQSTAVPTAP</sequence>
<comment type="caution">
    <text evidence="1">The sequence shown here is derived from an EMBL/GenBank/DDBJ whole genome shotgun (WGS) entry which is preliminary data.</text>
</comment>
<reference evidence="1 2" key="1">
    <citation type="submission" date="2009-05" db="EMBL/GenBank/DDBJ databases">
        <title>The draft genome of Acidovorax delafieldii 2AN.</title>
        <authorList>
            <consortium name="US DOE Joint Genome Institute (JGI-PGF)"/>
            <person name="Lucas S."/>
            <person name="Copeland A."/>
            <person name="Lapidus A."/>
            <person name="Glavina del Rio T."/>
            <person name="Tice H."/>
            <person name="Bruce D."/>
            <person name="Goodwin L."/>
            <person name="Pitluck S."/>
            <person name="Larimer F."/>
            <person name="Land M.L."/>
            <person name="Hauser L."/>
            <person name="Shelobolina E.S."/>
            <person name="Picardal F."/>
            <person name="Roden E."/>
            <person name="Emerson D."/>
        </authorList>
    </citation>
    <scope>NUCLEOTIDE SEQUENCE [LARGE SCALE GENOMIC DNA]</scope>
    <source>
        <strain evidence="1 2">2AN</strain>
    </source>
</reference>
<dbReference type="GO" id="GO:0006508">
    <property type="term" value="P:proteolysis"/>
    <property type="evidence" value="ECO:0007669"/>
    <property type="project" value="UniProtKB-KW"/>
</dbReference>
<protein>
    <submittedName>
        <fullName evidence="1">Peptidase M22, glycoprotease</fullName>
    </submittedName>
</protein>